<dbReference type="GO" id="GO:0005524">
    <property type="term" value="F:ATP binding"/>
    <property type="evidence" value="ECO:0007669"/>
    <property type="project" value="UniProtKB-KW"/>
</dbReference>
<accession>E8Q697</accession>
<gene>
    <name evidence="6" type="primary">lolD</name>
    <name evidence="6" type="ordered locus">BVAF_398</name>
</gene>
<reference evidence="6 7" key="1">
    <citation type="journal article" date="2010" name="BMC Genomics">
        <title>Unprecedented loss of ammonia assimilation capability in a urease-encoding bacterial mutualist.</title>
        <authorList>
            <person name="Williams L.E."/>
            <person name="Wernegreen J.J."/>
        </authorList>
    </citation>
    <scope>NUCLEOTIDE SEQUENCE [LARGE SCALE GENOMIC DNA]</scope>
    <source>
        <strain evidence="6 7">BVAF</strain>
    </source>
</reference>
<dbReference type="PANTHER" id="PTHR42798:SF7">
    <property type="entry name" value="ALPHA-D-RIBOSE 1-METHYLPHOSPHONATE 5-TRIPHOSPHATE SYNTHASE SUBUNIT PHNL"/>
    <property type="match status" value="1"/>
</dbReference>
<dbReference type="GO" id="GO:0016887">
    <property type="term" value="F:ATP hydrolysis activity"/>
    <property type="evidence" value="ECO:0007669"/>
    <property type="project" value="InterPro"/>
</dbReference>
<organism evidence="6 7">
    <name type="scientific">Blochmanniella vafra (strain BVAF)</name>
    <dbReference type="NCBI Taxonomy" id="859654"/>
    <lineage>
        <taxon>Bacteria</taxon>
        <taxon>Pseudomonadati</taxon>
        <taxon>Pseudomonadota</taxon>
        <taxon>Gammaproteobacteria</taxon>
        <taxon>Enterobacterales</taxon>
        <taxon>Enterobacteriaceae</taxon>
        <taxon>ant endosymbionts</taxon>
        <taxon>Candidatus Blochmanniella</taxon>
    </lineage>
</organism>
<dbReference type="Gene3D" id="3.40.50.300">
    <property type="entry name" value="P-loop containing nucleotide triphosphate hydrolases"/>
    <property type="match status" value="1"/>
</dbReference>
<evidence type="ECO:0000259" key="5">
    <source>
        <dbReference type="PROSITE" id="PS50893"/>
    </source>
</evidence>
<evidence type="ECO:0000256" key="4">
    <source>
        <dbReference type="ARBA" id="ARBA00038388"/>
    </source>
</evidence>
<dbReference type="KEGG" id="bva:BVAF_398"/>
<keyword evidence="6" id="KW-0449">Lipoprotein</keyword>
<dbReference type="STRING" id="859654.BVAF_398"/>
<dbReference type="CDD" id="cd03255">
    <property type="entry name" value="ABC_MJ0796_LolCDE_FtsE"/>
    <property type="match status" value="1"/>
</dbReference>
<dbReference type="AlphaFoldDB" id="E8Q697"/>
<dbReference type="PANTHER" id="PTHR42798">
    <property type="entry name" value="LIPOPROTEIN-RELEASING SYSTEM ATP-BINDING PROTEIN LOLD"/>
    <property type="match status" value="1"/>
</dbReference>
<dbReference type="GO" id="GO:1902495">
    <property type="term" value="C:transmembrane transporter complex"/>
    <property type="evidence" value="ECO:0007669"/>
    <property type="project" value="UniProtKB-ARBA"/>
</dbReference>
<dbReference type="EMBL" id="CP002189">
    <property type="protein sequence ID" value="ADV33791.1"/>
    <property type="molecule type" value="Genomic_DNA"/>
</dbReference>
<dbReference type="PROSITE" id="PS50893">
    <property type="entry name" value="ABC_TRANSPORTER_2"/>
    <property type="match status" value="1"/>
</dbReference>
<dbReference type="SUPFAM" id="SSF52540">
    <property type="entry name" value="P-loop containing nucleoside triphosphate hydrolases"/>
    <property type="match status" value="1"/>
</dbReference>
<dbReference type="FunFam" id="3.40.50.300:FF:000032">
    <property type="entry name" value="Export ABC transporter ATP-binding protein"/>
    <property type="match status" value="1"/>
</dbReference>
<sequence>MVKKERTNSVLLNCIQLVKYYECPKFSIKVLNCITISVQYNEIIAIMGTSGSGKSTLLHLMGGLDKPNSGDVFFEGYALNKLSDKNCAFIRNKRIGFIYQFHHLLSDFSVLENVAMPLLIGGMKLNIAKKKAQILLELIGLQDRSNHHPHELSGGESQRIAIIRSIINNPALVLADEPTGNLDEQNSDNFFELLKKINSSYNTTFVIATHDPNLARKCHKIFILSNGVLKNIQNNYL</sequence>
<evidence type="ECO:0000313" key="6">
    <source>
        <dbReference type="EMBL" id="ADV33791.1"/>
    </source>
</evidence>
<dbReference type="InterPro" id="IPR003439">
    <property type="entry name" value="ABC_transporter-like_ATP-bd"/>
</dbReference>
<evidence type="ECO:0000256" key="2">
    <source>
        <dbReference type="ARBA" id="ARBA00022741"/>
    </source>
</evidence>
<keyword evidence="3 6" id="KW-0067">ATP-binding</keyword>
<dbReference type="Pfam" id="PF00005">
    <property type="entry name" value="ABC_tran"/>
    <property type="match status" value="1"/>
</dbReference>
<dbReference type="InterPro" id="IPR027417">
    <property type="entry name" value="P-loop_NTPase"/>
</dbReference>
<evidence type="ECO:0000256" key="3">
    <source>
        <dbReference type="ARBA" id="ARBA00022840"/>
    </source>
</evidence>
<dbReference type="GO" id="GO:0022857">
    <property type="term" value="F:transmembrane transporter activity"/>
    <property type="evidence" value="ECO:0007669"/>
    <property type="project" value="UniProtKB-ARBA"/>
</dbReference>
<dbReference type="InterPro" id="IPR017871">
    <property type="entry name" value="ABC_transporter-like_CS"/>
</dbReference>
<feature type="domain" description="ABC transporter" evidence="5">
    <location>
        <begin position="12"/>
        <end position="237"/>
    </location>
</feature>
<comment type="similarity">
    <text evidence="4">Belongs to the ABC transporter superfamily. Macrolide exporter (TC 3.A.1.122) family.</text>
</comment>
<dbReference type="RefSeq" id="WP_013516716.1">
    <property type="nucleotide sequence ID" value="NC_014909.2"/>
</dbReference>
<keyword evidence="7" id="KW-1185">Reference proteome</keyword>
<evidence type="ECO:0000256" key="1">
    <source>
        <dbReference type="ARBA" id="ARBA00022448"/>
    </source>
</evidence>
<dbReference type="InterPro" id="IPR003593">
    <property type="entry name" value="AAA+_ATPase"/>
</dbReference>
<proteinExistence type="inferred from homology"/>
<name>E8Q697_BLOVB</name>
<protein>
    <submittedName>
        <fullName evidence="6">Lipoprotein-releasing system ATP-binding protein lolD</fullName>
    </submittedName>
</protein>
<dbReference type="Proteomes" id="UP000007464">
    <property type="component" value="Chromosome"/>
</dbReference>
<evidence type="ECO:0000313" key="7">
    <source>
        <dbReference type="Proteomes" id="UP000007464"/>
    </source>
</evidence>
<keyword evidence="1" id="KW-0813">Transport</keyword>
<keyword evidence="2" id="KW-0547">Nucleotide-binding</keyword>
<dbReference type="PROSITE" id="PS00211">
    <property type="entry name" value="ABC_TRANSPORTER_1"/>
    <property type="match status" value="1"/>
</dbReference>
<dbReference type="InterPro" id="IPR017911">
    <property type="entry name" value="MacB-like_ATP-bd"/>
</dbReference>
<dbReference type="OrthoDB" id="9801477at2"/>
<dbReference type="SMART" id="SM00382">
    <property type="entry name" value="AAA"/>
    <property type="match status" value="1"/>
</dbReference>
<dbReference type="HOGENOM" id="CLU_000604_1_22_6"/>